<feature type="transmembrane region" description="Helical" evidence="5">
    <location>
        <begin position="237"/>
        <end position="255"/>
    </location>
</feature>
<organism evidence="7 8">
    <name type="scientific">Microbacterium thalassium</name>
    <dbReference type="NCBI Taxonomy" id="362649"/>
    <lineage>
        <taxon>Bacteria</taxon>
        <taxon>Bacillati</taxon>
        <taxon>Actinomycetota</taxon>
        <taxon>Actinomycetes</taxon>
        <taxon>Micrococcales</taxon>
        <taxon>Microbacteriaceae</taxon>
        <taxon>Microbacterium</taxon>
    </lineage>
</organism>
<dbReference type="AlphaFoldDB" id="A0A7X0FQK2"/>
<evidence type="ECO:0000256" key="1">
    <source>
        <dbReference type="ARBA" id="ARBA00004651"/>
    </source>
</evidence>
<keyword evidence="2 5" id="KW-0812">Transmembrane</keyword>
<dbReference type="Proteomes" id="UP000537775">
    <property type="component" value="Unassembled WGS sequence"/>
</dbReference>
<dbReference type="EMBL" id="JACHML010000001">
    <property type="protein sequence ID" value="MBB6391709.1"/>
    <property type="molecule type" value="Genomic_DNA"/>
</dbReference>
<gene>
    <name evidence="7" type="ORF">HD594_002022</name>
</gene>
<dbReference type="GO" id="GO:0022857">
    <property type="term" value="F:transmembrane transporter activity"/>
    <property type="evidence" value="ECO:0007669"/>
    <property type="project" value="InterPro"/>
</dbReference>
<feature type="transmembrane region" description="Helical" evidence="5">
    <location>
        <begin position="327"/>
        <end position="351"/>
    </location>
</feature>
<dbReference type="RefSeq" id="WP_184750847.1">
    <property type="nucleotide sequence ID" value="NZ_BAAAJR010000006.1"/>
</dbReference>
<evidence type="ECO:0000256" key="3">
    <source>
        <dbReference type="ARBA" id="ARBA00022989"/>
    </source>
</evidence>
<keyword evidence="8" id="KW-1185">Reference proteome</keyword>
<evidence type="ECO:0000313" key="8">
    <source>
        <dbReference type="Proteomes" id="UP000537775"/>
    </source>
</evidence>
<feature type="transmembrane region" description="Helical" evidence="5">
    <location>
        <begin position="165"/>
        <end position="185"/>
    </location>
</feature>
<dbReference type="SUPFAM" id="SSF103473">
    <property type="entry name" value="MFS general substrate transporter"/>
    <property type="match status" value="1"/>
</dbReference>
<dbReference type="InterPro" id="IPR036259">
    <property type="entry name" value="MFS_trans_sf"/>
</dbReference>
<dbReference type="PROSITE" id="PS50850">
    <property type="entry name" value="MFS"/>
    <property type="match status" value="1"/>
</dbReference>
<dbReference type="GO" id="GO:0005886">
    <property type="term" value="C:plasma membrane"/>
    <property type="evidence" value="ECO:0007669"/>
    <property type="project" value="UniProtKB-SubCell"/>
</dbReference>
<dbReference type="Pfam" id="PF07690">
    <property type="entry name" value="MFS_1"/>
    <property type="match status" value="1"/>
</dbReference>
<evidence type="ECO:0000259" key="6">
    <source>
        <dbReference type="PROSITE" id="PS50850"/>
    </source>
</evidence>
<sequence>MTDASRRAALPWLVVAGVLLAALSLRGPILAVTPVLRDIESDLGIGSAAAGLMTTAPVLMFALLTPLAALVIRRAGAESALLASLIGVLLGTMIRGLPGFAWMVAGMLVIGAAVTIGNVVIPVIIRRDVPPAHVGMVTAGYAATLNVGSLLTALLTAPLAEVIGWSWALLAWSVITVAGILLWSAHMRRSGREDRYSGMPVRRSEAGAPGMDLDPQTITGPVPTVIGRRPSWLRRPVTWLLVGAFAGQTTIYYGLSTWLPTFAAEELGLAPAAAGAVSSVYQGVGIVGAFVVPLLTRFAPRGVAPAAICASWLVLAVGLLVAPQLLWVWLAVGAIGHSGGFVVIFGALVGVARSDGEAAGMSALVQGGGYAMAALAGPGFGAMFELTGGWTAPLTTVLVVSIAYCILLALAFVAAVRASPGS</sequence>
<accession>A0A7X0FQK2</accession>
<feature type="transmembrane region" description="Helical" evidence="5">
    <location>
        <begin position="47"/>
        <end position="72"/>
    </location>
</feature>
<dbReference type="PANTHER" id="PTHR23523">
    <property type="match status" value="1"/>
</dbReference>
<feature type="transmembrane region" description="Helical" evidence="5">
    <location>
        <begin position="137"/>
        <end position="159"/>
    </location>
</feature>
<protein>
    <submittedName>
        <fullName evidence="7">CP family cyanate transporter-like MFS transporter</fullName>
    </submittedName>
</protein>
<keyword evidence="3 5" id="KW-1133">Transmembrane helix</keyword>
<dbReference type="InterPro" id="IPR020846">
    <property type="entry name" value="MFS_dom"/>
</dbReference>
<feature type="transmembrane region" description="Helical" evidence="5">
    <location>
        <begin position="390"/>
        <end position="416"/>
    </location>
</feature>
<evidence type="ECO:0000313" key="7">
    <source>
        <dbReference type="EMBL" id="MBB6391709.1"/>
    </source>
</evidence>
<feature type="transmembrane region" description="Helical" evidence="5">
    <location>
        <begin position="302"/>
        <end position="321"/>
    </location>
</feature>
<comment type="subcellular location">
    <subcellularLocation>
        <location evidence="1">Cell membrane</location>
        <topology evidence="1">Multi-pass membrane protein</topology>
    </subcellularLocation>
</comment>
<feature type="transmembrane region" description="Helical" evidence="5">
    <location>
        <begin position="267"/>
        <end position="295"/>
    </location>
</feature>
<evidence type="ECO:0000256" key="2">
    <source>
        <dbReference type="ARBA" id="ARBA00022692"/>
    </source>
</evidence>
<name>A0A7X0FQK2_9MICO</name>
<feature type="domain" description="Major facilitator superfamily (MFS) profile" evidence="6">
    <location>
        <begin position="10"/>
        <end position="422"/>
    </location>
</feature>
<evidence type="ECO:0000256" key="4">
    <source>
        <dbReference type="ARBA" id="ARBA00023136"/>
    </source>
</evidence>
<dbReference type="Gene3D" id="1.20.1250.20">
    <property type="entry name" value="MFS general substrate transporter like domains"/>
    <property type="match status" value="2"/>
</dbReference>
<dbReference type="PANTHER" id="PTHR23523:SF2">
    <property type="entry name" value="2-NITROIMIDAZOLE TRANSPORTER"/>
    <property type="match status" value="1"/>
</dbReference>
<feature type="transmembrane region" description="Helical" evidence="5">
    <location>
        <begin position="363"/>
        <end position="384"/>
    </location>
</feature>
<feature type="transmembrane region" description="Helical" evidence="5">
    <location>
        <begin position="103"/>
        <end position="125"/>
    </location>
</feature>
<feature type="transmembrane region" description="Helical" evidence="5">
    <location>
        <begin position="79"/>
        <end position="97"/>
    </location>
</feature>
<evidence type="ECO:0000256" key="5">
    <source>
        <dbReference type="SAM" id="Phobius"/>
    </source>
</evidence>
<dbReference type="InterPro" id="IPR052524">
    <property type="entry name" value="MFS_Cyanate_Porter"/>
</dbReference>
<comment type="caution">
    <text evidence="7">The sequence shown here is derived from an EMBL/GenBank/DDBJ whole genome shotgun (WGS) entry which is preliminary data.</text>
</comment>
<keyword evidence="4 5" id="KW-0472">Membrane</keyword>
<reference evidence="7 8" key="1">
    <citation type="submission" date="2020-08" db="EMBL/GenBank/DDBJ databases">
        <title>Sequencing the genomes of 1000 actinobacteria strains.</title>
        <authorList>
            <person name="Klenk H.-P."/>
        </authorList>
    </citation>
    <scope>NUCLEOTIDE SEQUENCE [LARGE SCALE GENOMIC DNA]</scope>
    <source>
        <strain evidence="7 8">DSM 12511</strain>
    </source>
</reference>
<proteinExistence type="predicted"/>
<dbReference type="InterPro" id="IPR011701">
    <property type="entry name" value="MFS"/>
</dbReference>